<dbReference type="GO" id="GO:0020037">
    <property type="term" value="F:heme binding"/>
    <property type="evidence" value="ECO:0007669"/>
    <property type="project" value="InterPro"/>
</dbReference>
<dbReference type="KEGG" id="sli:Slin_3760"/>
<evidence type="ECO:0000313" key="2">
    <source>
        <dbReference type="Proteomes" id="UP000002028"/>
    </source>
</evidence>
<name>D2QC21_SPILD</name>
<dbReference type="SUPFAM" id="SSF56634">
    <property type="entry name" value="Heme-dependent catalase-like"/>
    <property type="match status" value="1"/>
</dbReference>
<dbReference type="HOGENOM" id="CLU_046417_1_0_10"/>
<dbReference type="PANTHER" id="PTHR36195:SF4">
    <property type="entry name" value="DOMAIN PROTEIN, PUTATIVE (AFU_ORTHOLOGUE AFUA_5G01990)-RELATED"/>
    <property type="match status" value="1"/>
</dbReference>
<dbReference type="Proteomes" id="UP000002028">
    <property type="component" value="Chromosome"/>
</dbReference>
<accession>D2QC21</accession>
<dbReference type="CDD" id="cd08152">
    <property type="entry name" value="y4iL_like"/>
    <property type="match status" value="1"/>
</dbReference>
<organism evidence="1 2">
    <name type="scientific">Spirosoma linguale (strain ATCC 33905 / DSM 74 / LMG 10896 / Claus 1)</name>
    <dbReference type="NCBI Taxonomy" id="504472"/>
    <lineage>
        <taxon>Bacteria</taxon>
        <taxon>Pseudomonadati</taxon>
        <taxon>Bacteroidota</taxon>
        <taxon>Cytophagia</taxon>
        <taxon>Cytophagales</taxon>
        <taxon>Cytophagaceae</taxon>
        <taxon>Spirosoma</taxon>
    </lineage>
</organism>
<evidence type="ECO:0000313" key="1">
    <source>
        <dbReference type="EMBL" id="ADB39756.1"/>
    </source>
</evidence>
<dbReference type="eggNOG" id="COG0753">
    <property type="taxonomic scope" value="Bacteria"/>
</dbReference>
<sequence>MSFVTYSPQVEQPIADETAILAHIEQVVLEMAQAATAKYGRAMHGTHAKAVGLLKGQLTVLDDLPPELSQGLFAKAGHQYEVVARFSPGPPVPISDKASGQRGMSIKVLGVAGEHLVQSQEKTTQDWVLAVDKAFNAADARAFLKFFQFPAAKSPAIPEGVIVAGSQIARDLEAVLESVGLESPNLKFFGRPPRHPLSDSYYSQAAVRYGKYIAKLAVFPSAELLALIGEPALEVTEDEALRHAMNDYFADHEAQFDIRVQLCTDLTSMPIEDTSVEWPERHSPYRTVGRLVLPRQRAYSETKRAEFDERLSFNPAHALVEHQPLGSVMRARMQVYAATQRYRQTTNQIDALEPHHLSDLPD</sequence>
<protein>
    <submittedName>
        <fullName evidence="1">Catalase</fullName>
    </submittedName>
</protein>
<proteinExistence type="predicted"/>
<gene>
    <name evidence="1" type="ordered locus">Slin_3760</name>
</gene>
<dbReference type="PANTHER" id="PTHR36195">
    <property type="entry name" value="DOMAIN PROTEIN, PUTATIVE (AFU_ORTHOLOGUE AFUA_5G01990)-RELATED-RELATED"/>
    <property type="match status" value="1"/>
</dbReference>
<dbReference type="STRING" id="504472.Slin_3760"/>
<dbReference type="AlphaFoldDB" id="D2QC21"/>
<dbReference type="Gene3D" id="2.40.180.10">
    <property type="entry name" value="Catalase core domain"/>
    <property type="match status" value="1"/>
</dbReference>
<keyword evidence="2" id="KW-1185">Reference proteome</keyword>
<dbReference type="InterPro" id="IPR020835">
    <property type="entry name" value="Catalase_sf"/>
</dbReference>
<dbReference type="EMBL" id="CP001769">
    <property type="protein sequence ID" value="ADB39756.1"/>
    <property type="molecule type" value="Genomic_DNA"/>
</dbReference>
<reference evidence="1 2" key="1">
    <citation type="journal article" date="2010" name="Stand. Genomic Sci.">
        <title>Complete genome sequence of Spirosoma linguale type strain (1).</title>
        <authorList>
            <person name="Lail K."/>
            <person name="Sikorski J."/>
            <person name="Saunders E."/>
            <person name="Lapidus A."/>
            <person name="Glavina Del Rio T."/>
            <person name="Copeland A."/>
            <person name="Tice H."/>
            <person name="Cheng J.-F."/>
            <person name="Lucas S."/>
            <person name="Nolan M."/>
            <person name="Bruce D."/>
            <person name="Goodwin L."/>
            <person name="Pitluck S."/>
            <person name="Ivanova N."/>
            <person name="Mavromatis K."/>
            <person name="Ovchinnikova G."/>
            <person name="Pati A."/>
            <person name="Chen A."/>
            <person name="Palaniappan K."/>
            <person name="Land M."/>
            <person name="Hauser L."/>
            <person name="Chang Y.-J."/>
            <person name="Jeffries C.D."/>
            <person name="Chain P."/>
            <person name="Brettin T."/>
            <person name="Detter J.C."/>
            <person name="Schuetze A."/>
            <person name="Rohde M."/>
            <person name="Tindall B.J."/>
            <person name="Goeker M."/>
            <person name="Bristow J."/>
            <person name="Eisen J.A."/>
            <person name="Markowitz V."/>
            <person name="Hugenholtz P."/>
            <person name="Kyrpides N.C."/>
            <person name="Klenk H.-P."/>
            <person name="Chen F."/>
        </authorList>
    </citation>
    <scope>NUCLEOTIDE SEQUENCE [LARGE SCALE GENOMIC DNA]</scope>
    <source>
        <strain evidence="2">ATCC 33905 / DSM 74 / LMG 10896 / Claus 1</strain>
    </source>
</reference>
<dbReference type="RefSeq" id="WP_012928271.1">
    <property type="nucleotide sequence ID" value="NC_013730.1"/>
</dbReference>